<evidence type="ECO:0000313" key="2">
    <source>
        <dbReference type="EMBL" id="CAG2244908.1"/>
    </source>
</evidence>
<dbReference type="Proteomes" id="UP000683360">
    <property type="component" value="Unassembled WGS sequence"/>
</dbReference>
<reference evidence="2" key="1">
    <citation type="submission" date="2021-03" db="EMBL/GenBank/DDBJ databases">
        <authorList>
            <person name="Bekaert M."/>
        </authorList>
    </citation>
    <scope>NUCLEOTIDE SEQUENCE</scope>
</reference>
<keyword evidence="1" id="KW-0802">TPR repeat</keyword>
<evidence type="ECO:0000313" key="3">
    <source>
        <dbReference type="Proteomes" id="UP000683360"/>
    </source>
</evidence>
<proteinExistence type="predicted"/>
<organism evidence="2 3">
    <name type="scientific">Mytilus edulis</name>
    <name type="common">Blue mussel</name>
    <dbReference type="NCBI Taxonomy" id="6550"/>
    <lineage>
        <taxon>Eukaryota</taxon>
        <taxon>Metazoa</taxon>
        <taxon>Spiralia</taxon>
        <taxon>Lophotrochozoa</taxon>
        <taxon>Mollusca</taxon>
        <taxon>Bivalvia</taxon>
        <taxon>Autobranchia</taxon>
        <taxon>Pteriomorphia</taxon>
        <taxon>Mytilida</taxon>
        <taxon>Mytiloidea</taxon>
        <taxon>Mytilidae</taxon>
        <taxon>Mytilinae</taxon>
        <taxon>Mytilus</taxon>
    </lineage>
</organism>
<comment type="caution">
    <text evidence="2">The sequence shown here is derived from an EMBL/GenBank/DDBJ whole genome shotgun (WGS) entry which is preliminary data.</text>
</comment>
<dbReference type="EMBL" id="CAJPWZ010002751">
    <property type="protein sequence ID" value="CAG2244908.1"/>
    <property type="molecule type" value="Genomic_DNA"/>
</dbReference>
<name>A0A8S3UHV1_MYTED</name>
<protein>
    <submittedName>
        <fullName evidence="2">Uncharacterized protein</fullName>
    </submittedName>
</protein>
<feature type="repeat" description="TPR" evidence="1">
    <location>
        <begin position="140"/>
        <end position="173"/>
    </location>
</feature>
<keyword evidence="3" id="KW-1185">Reference proteome</keyword>
<evidence type="ECO:0000256" key="1">
    <source>
        <dbReference type="PROSITE-ProRule" id="PRU00339"/>
    </source>
</evidence>
<dbReference type="PROSITE" id="PS50005">
    <property type="entry name" value="TPR"/>
    <property type="match status" value="1"/>
</dbReference>
<sequence>MCQIIVGTEEHVKTIRMMNAVRDDLQSDNEFALITSGSFGEGLEMRGSDLDMMMVVKDIEVCEDANVGYKNNTIYFIMDTDNTLPGFVKLRLVQSNVASIFEMCEEIGSDYYIPNYSLRDRFVNKDFPIVHGPSNVFLRAKSYNMLGILFQLVGDTESARHAFELSYTLYPDPKENDALRRLSLIGGT</sequence>
<dbReference type="AlphaFoldDB" id="A0A8S3UHV1"/>
<dbReference type="InterPro" id="IPR019734">
    <property type="entry name" value="TPR_rpt"/>
</dbReference>
<accession>A0A8S3UHV1</accession>
<gene>
    <name evidence="2" type="ORF">MEDL_56942</name>
</gene>
<dbReference type="OrthoDB" id="6141187at2759"/>